<dbReference type="GO" id="GO:0005886">
    <property type="term" value="C:plasma membrane"/>
    <property type="evidence" value="ECO:0007669"/>
    <property type="project" value="TreeGrafter"/>
</dbReference>
<name>A0A6A4JEX0_APOLU</name>
<keyword evidence="3" id="KW-1185">Reference proteome</keyword>
<dbReference type="GO" id="GO:2000786">
    <property type="term" value="P:positive regulation of autophagosome assembly"/>
    <property type="evidence" value="ECO:0007669"/>
    <property type="project" value="TreeGrafter"/>
</dbReference>
<dbReference type="GO" id="GO:0031901">
    <property type="term" value="C:early endosome membrane"/>
    <property type="evidence" value="ECO:0007669"/>
    <property type="project" value="TreeGrafter"/>
</dbReference>
<dbReference type="InterPro" id="IPR027267">
    <property type="entry name" value="AH/BAR_dom_sf"/>
</dbReference>
<dbReference type="Pfam" id="PF09325">
    <property type="entry name" value="Vps5"/>
    <property type="match status" value="1"/>
</dbReference>
<protein>
    <recommendedName>
        <fullName evidence="1">Sorting nexin/Vps5-like C-terminal domain-containing protein</fullName>
    </recommendedName>
</protein>
<feature type="domain" description="Sorting nexin/Vps5-like C-terminal" evidence="1">
    <location>
        <begin position="27"/>
        <end position="102"/>
    </location>
</feature>
<dbReference type="PANTHER" id="PTHR46596:SF1">
    <property type="entry name" value="SORTING NEXIN-4"/>
    <property type="match status" value="1"/>
</dbReference>
<dbReference type="SUPFAM" id="SSF103657">
    <property type="entry name" value="BAR/IMD domain-like"/>
    <property type="match status" value="1"/>
</dbReference>
<sequence>MFVDYQHYSRVWKFGVITRILGTVETEEKQTQKVNQLDSKIKETEERIKLARESKEEYKEKALKDIDAFQKTAVSDLRDTMESYIKFQIKMAKKNLQTWTNIKESIHNIPS</sequence>
<evidence type="ECO:0000313" key="2">
    <source>
        <dbReference type="EMBL" id="KAF6206100.1"/>
    </source>
</evidence>
<comment type="caution">
    <text evidence="2">The sequence shown here is derived from an EMBL/GenBank/DDBJ whole genome shotgun (WGS) entry which is preliminary data.</text>
</comment>
<dbReference type="GO" id="GO:0032266">
    <property type="term" value="F:phosphatidylinositol-3-phosphate binding"/>
    <property type="evidence" value="ECO:0007669"/>
    <property type="project" value="TreeGrafter"/>
</dbReference>
<gene>
    <name evidence="2" type="ORF">GE061_017325</name>
</gene>
<evidence type="ECO:0000313" key="3">
    <source>
        <dbReference type="Proteomes" id="UP000466442"/>
    </source>
</evidence>
<dbReference type="Proteomes" id="UP000466442">
    <property type="component" value="Unassembled WGS sequence"/>
</dbReference>
<dbReference type="Gene3D" id="1.20.1270.60">
    <property type="entry name" value="Arfaptin homology (AH) domain/BAR domain"/>
    <property type="match status" value="1"/>
</dbReference>
<dbReference type="AlphaFoldDB" id="A0A6A4JEX0"/>
<dbReference type="InterPro" id="IPR034783">
    <property type="entry name" value="SNX4"/>
</dbReference>
<dbReference type="GO" id="GO:0015031">
    <property type="term" value="P:protein transport"/>
    <property type="evidence" value="ECO:0007669"/>
    <property type="project" value="InterPro"/>
</dbReference>
<dbReference type="PANTHER" id="PTHR46596">
    <property type="entry name" value="SORTING NEXIN-4"/>
    <property type="match status" value="1"/>
</dbReference>
<reference evidence="2" key="1">
    <citation type="journal article" date="2021" name="Mol. Ecol. Resour.">
        <title>Apolygus lucorum genome provides insights into omnivorousness and mesophyll feeding.</title>
        <authorList>
            <person name="Liu Y."/>
            <person name="Liu H."/>
            <person name="Wang H."/>
            <person name="Huang T."/>
            <person name="Liu B."/>
            <person name="Yang B."/>
            <person name="Yin L."/>
            <person name="Li B."/>
            <person name="Zhang Y."/>
            <person name="Zhang S."/>
            <person name="Jiang F."/>
            <person name="Zhang X."/>
            <person name="Ren Y."/>
            <person name="Wang B."/>
            <person name="Wang S."/>
            <person name="Lu Y."/>
            <person name="Wu K."/>
            <person name="Fan W."/>
            <person name="Wang G."/>
        </authorList>
    </citation>
    <scope>NUCLEOTIDE SEQUENCE</scope>
    <source>
        <strain evidence="2">12Hb</strain>
    </source>
</reference>
<dbReference type="GO" id="GO:0031201">
    <property type="term" value="C:SNARE complex"/>
    <property type="evidence" value="ECO:0007669"/>
    <property type="project" value="TreeGrafter"/>
</dbReference>
<dbReference type="EMBL" id="WIXP02000008">
    <property type="protein sequence ID" value="KAF6206100.1"/>
    <property type="molecule type" value="Genomic_DNA"/>
</dbReference>
<organism evidence="2 3">
    <name type="scientific">Apolygus lucorum</name>
    <name type="common">Small green plant bug</name>
    <name type="synonym">Lygocoris lucorum</name>
    <dbReference type="NCBI Taxonomy" id="248454"/>
    <lineage>
        <taxon>Eukaryota</taxon>
        <taxon>Metazoa</taxon>
        <taxon>Ecdysozoa</taxon>
        <taxon>Arthropoda</taxon>
        <taxon>Hexapoda</taxon>
        <taxon>Insecta</taxon>
        <taxon>Pterygota</taxon>
        <taxon>Neoptera</taxon>
        <taxon>Paraneoptera</taxon>
        <taxon>Hemiptera</taxon>
        <taxon>Heteroptera</taxon>
        <taxon>Panheteroptera</taxon>
        <taxon>Cimicomorpha</taxon>
        <taxon>Miridae</taxon>
        <taxon>Mirini</taxon>
        <taxon>Apolygus</taxon>
    </lineage>
</organism>
<accession>A0A6A4JEX0</accession>
<dbReference type="InterPro" id="IPR015404">
    <property type="entry name" value="Vps5_C"/>
</dbReference>
<evidence type="ECO:0000259" key="1">
    <source>
        <dbReference type="Pfam" id="PF09325"/>
    </source>
</evidence>
<dbReference type="OrthoDB" id="289314at2759"/>
<proteinExistence type="predicted"/>